<feature type="transmembrane region" description="Helical" evidence="1">
    <location>
        <begin position="199"/>
        <end position="222"/>
    </location>
</feature>
<dbReference type="GeneID" id="68856601"/>
<reference evidence="2" key="1">
    <citation type="submission" date="2020-11" db="EMBL/GenBank/DDBJ databases">
        <title>Carbohydrate-dependent, anaerobic sulfur respiration: A novel catabolism in halophilic archaea.</title>
        <authorList>
            <person name="Sorokin D.Y."/>
            <person name="Messina E."/>
            <person name="Smedile F."/>
            <person name="La Cono V."/>
            <person name="Hallsworth J.E."/>
            <person name="Yakimov M.M."/>
        </authorList>
    </citation>
    <scope>NUCLEOTIDE SEQUENCE</scope>
    <source>
        <strain evidence="2">HSR12-1</strain>
    </source>
</reference>
<dbReference type="RefSeq" id="WP_229113813.1">
    <property type="nucleotide sequence ID" value="NZ_CP064787.1"/>
</dbReference>
<feature type="transmembrane region" description="Helical" evidence="1">
    <location>
        <begin position="168"/>
        <end position="192"/>
    </location>
</feature>
<accession>A0A897N553</accession>
<feature type="transmembrane region" description="Helical" evidence="1">
    <location>
        <begin position="80"/>
        <end position="105"/>
    </location>
</feature>
<sequence>MSASTAETTVKQRRPDEPLARFVEWFVTGMLVLGGLAVAAIGLAVYGGADRAWIAQLVAEGRIESAELTNAELIDVTYALAWWLGIGLLVTGLLLVLAGIGFLAYRRRARARRVDEADGIASPDTLTNAVAGGIVTVLTSFVPFSPVVGGLVSGYLQATDRTDGIRVGAYAGLVVAAPLALLLLFLVGAAAVVATELSLAVPALVGIAGLTVGLLVAVAYLVGLSALGGYLGVAVSERTTDADAGL</sequence>
<evidence type="ECO:0000313" key="2">
    <source>
        <dbReference type="EMBL" id="QSG07378.1"/>
    </source>
</evidence>
<protein>
    <submittedName>
        <fullName evidence="2">Putative membrane protein</fullName>
    </submittedName>
</protein>
<keyword evidence="1" id="KW-0472">Membrane</keyword>
<proteinExistence type="predicted"/>
<feature type="transmembrane region" description="Helical" evidence="1">
    <location>
        <begin position="126"/>
        <end position="148"/>
    </location>
</feature>
<gene>
    <name evidence="2" type="ORF">HSR121_3068</name>
</gene>
<dbReference type="AlphaFoldDB" id="A0A897N553"/>
<dbReference type="Proteomes" id="UP000663525">
    <property type="component" value="Chromosome"/>
</dbReference>
<evidence type="ECO:0000313" key="3">
    <source>
        <dbReference type="Proteomes" id="UP000663525"/>
    </source>
</evidence>
<evidence type="ECO:0000256" key="1">
    <source>
        <dbReference type="SAM" id="Phobius"/>
    </source>
</evidence>
<feature type="transmembrane region" description="Helical" evidence="1">
    <location>
        <begin position="22"/>
        <end position="46"/>
    </location>
</feature>
<name>A0A897N553_9EURY</name>
<dbReference type="EMBL" id="CP064787">
    <property type="protein sequence ID" value="QSG07378.1"/>
    <property type="molecule type" value="Genomic_DNA"/>
</dbReference>
<keyword evidence="1" id="KW-1133">Transmembrane helix</keyword>
<dbReference type="Pfam" id="PF17647">
    <property type="entry name" value="DUF5518"/>
    <property type="match status" value="1"/>
</dbReference>
<organism evidence="2 3">
    <name type="scientific">Halapricum desulfuricans</name>
    <dbReference type="NCBI Taxonomy" id="2841257"/>
    <lineage>
        <taxon>Archaea</taxon>
        <taxon>Methanobacteriati</taxon>
        <taxon>Methanobacteriota</taxon>
        <taxon>Stenosarchaea group</taxon>
        <taxon>Halobacteria</taxon>
        <taxon>Halobacteriales</taxon>
        <taxon>Haloarculaceae</taxon>
        <taxon>Halapricum</taxon>
    </lineage>
</organism>
<dbReference type="InterPro" id="IPR040493">
    <property type="entry name" value="DUF5518"/>
</dbReference>
<keyword evidence="1" id="KW-0812">Transmembrane</keyword>